<dbReference type="CDD" id="cd19071">
    <property type="entry name" value="AKR_AKR1-5-like"/>
    <property type="match status" value="1"/>
</dbReference>
<dbReference type="FunFam" id="3.20.20.100:FF:000002">
    <property type="entry name" value="2,5-diketo-D-gluconic acid reductase A"/>
    <property type="match status" value="1"/>
</dbReference>
<dbReference type="eggNOG" id="COG0656">
    <property type="taxonomic scope" value="Bacteria"/>
</dbReference>
<dbReference type="GO" id="GO:0016616">
    <property type="term" value="F:oxidoreductase activity, acting on the CH-OH group of donors, NAD or NADP as acceptor"/>
    <property type="evidence" value="ECO:0007669"/>
    <property type="project" value="UniProtKB-ARBA"/>
</dbReference>
<dbReference type="PIRSF" id="PIRSF000097">
    <property type="entry name" value="AKR"/>
    <property type="match status" value="1"/>
</dbReference>
<dbReference type="PANTHER" id="PTHR43827:SF3">
    <property type="entry name" value="NADP-DEPENDENT OXIDOREDUCTASE DOMAIN-CONTAINING PROTEIN"/>
    <property type="match status" value="1"/>
</dbReference>
<keyword evidence="3" id="KW-0560">Oxidoreductase</keyword>
<organism evidence="9">
    <name type="scientific">Chelativorans sp. (strain BNC1)</name>
    <dbReference type="NCBI Taxonomy" id="266779"/>
    <lineage>
        <taxon>Bacteria</taxon>
        <taxon>Pseudomonadati</taxon>
        <taxon>Pseudomonadota</taxon>
        <taxon>Alphaproteobacteria</taxon>
        <taxon>Hyphomicrobiales</taxon>
        <taxon>Phyllobacteriaceae</taxon>
        <taxon>Chelativorans</taxon>
    </lineage>
</organism>
<sequence>MPILGLGTWQLTHETARTVRAAFDLGYRMVDTSGDYGTQSAIGEAIRASGLDRDDIYLVTKVEETEDAYNATQANLRELGLDYADLILIHRPPRHGAGEELWRALIRAREDGLTRDIGVSNYSIELIEELVDATGEIPVVNQVEWSPFGHDLELKHYADFNGIVIQAYSPLTRATRLDDAALCETAEKYGKTPAQVLIRWNLERGTVPIPKANLHSHMKENISVFDFTLEKSDLESLDSLNEHFSSLGRLPYV</sequence>
<feature type="site" description="Lowers pKa of active site Tyr" evidence="7">
    <location>
        <position position="61"/>
    </location>
</feature>
<dbReference type="HOGENOM" id="CLU_023205_0_1_5"/>
<keyword evidence="2" id="KW-0521">NADP</keyword>
<feature type="domain" description="NADP-dependent oxidoreductase" evidence="8">
    <location>
        <begin position="4"/>
        <end position="242"/>
    </location>
</feature>
<accession>Q11B35</accession>
<proteinExistence type="inferred from homology"/>
<protein>
    <submittedName>
        <fullName evidence="9">Aldo/keto reductase</fullName>
    </submittedName>
</protein>
<dbReference type="Gene3D" id="3.20.20.100">
    <property type="entry name" value="NADP-dependent oxidoreductase domain"/>
    <property type="match status" value="1"/>
</dbReference>
<dbReference type="InterPro" id="IPR020471">
    <property type="entry name" value="AKR"/>
</dbReference>
<reference evidence="9" key="1">
    <citation type="submission" date="2006-06" db="EMBL/GenBank/DDBJ databases">
        <title>Complete sequence of chromosome of Chelativorans sp. BNC1.</title>
        <authorList>
            <consortium name="US DOE Joint Genome Institute"/>
            <person name="Copeland A."/>
            <person name="Lucas S."/>
            <person name="Lapidus A."/>
            <person name="Barry K."/>
            <person name="Detter J.C."/>
            <person name="Glavina del Rio T."/>
            <person name="Hammon N."/>
            <person name="Israni S."/>
            <person name="Dalin E."/>
            <person name="Tice H."/>
            <person name="Pitluck S."/>
            <person name="Chertkov O."/>
            <person name="Brettin T."/>
            <person name="Bruce D."/>
            <person name="Han C."/>
            <person name="Tapia R."/>
            <person name="Gilna P."/>
            <person name="Schmutz J."/>
            <person name="Larimer F."/>
            <person name="Land M."/>
            <person name="Hauser L."/>
            <person name="Kyrpides N."/>
            <person name="Mikhailova N."/>
            <person name="Richardson P."/>
        </authorList>
    </citation>
    <scope>NUCLEOTIDE SEQUENCE</scope>
    <source>
        <strain evidence="9">BNC1</strain>
    </source>
</reference>
<evidence type="ECO:0000256" key="3">
    <source>
        <dbReference type="ARBA" id="ARBA00023002"/>
    </source>
</evidence>
<evidence type="ECO:0000256" key="1">
    <source>
        <dbReference type="ARBA" id="ARBA00007905"/>
    </source>
</evidence>
<comment type="catalytic activity">
    <reaction evidence="4">
        <text>hydroxyacetone + NADP(+) = methylglyoxal + NADPH + H(+)</text>
        <dbReference type="Rhea" id="RHEA:27986"/>
        <dbReference type="ChEBI" id="CHEBI:15378"/>
        <dbReference type="ChEBI" id="CHEBI:17158"/>
        <dbReference type="ChEBI" id="CHEBI:27957"/>
        <dbReference type="ChEBI" id="CHEBI:57783"/>
        <dbReference type="ChEBI" id="CHEBI:58349"/>
    </reaction>
</comment>
<evidence type="ECO:0000313" key="9">
    <source>
        <dbReference type="EMBL" id="ABG65390.1"/>
    </source>
</evidence>
<evidence type="ECO:0000256" key="5">
    <source>
        <dbReference type="PIRSR" id="PIRSR000097-1"/>
    </source>
</evidence>
<evidence type="ECO:0000256" key="2">
    <source>
        <dbReference type="ARBA" id="ARBA00022857"/>
    </source>
</evidence>
<comment type="similarity">
    <text evidence="1">Belongs to the aldo/keto reductase family.</text>
</comment>
<dbReference type="InterPro" id="IPR018170">
    <property type="entry name" value="Aldo/ket_reductase_CS"/>
</dbReference>
<dbReference type="PRINTS" id="PR00069">
    <property type="entry name" value="ALDKETRDTASE"/>
</dbReference>
<evidence type="ECO:0000259" key="8">
    <source>
        <dbReference type="Pfam" id="PF00248"/>
    </source>
</evidence>
<gene>
    <name evidence="9" type="ordered locus">Meso_4023</name>
</gene>
<dbReference type="SUPFAM" id="SSF51430">
    <property type="entry name" value="NAD(P)-linked oxidoreductase"/>
    <property type="match status" value="1"/>
</dbReference>
<evidence type="ECO:0000256" key="6">
    <source>
        <dbReference type="PIRSR" id="PIRSR000097-2"/>
    </source>
</evidence>
<dbReference type="OrthoDB" id="9804790at2"/>
<name>Q11B35_CHESB</name>
<dbReference type="KEGG" id="mes:Meso_4023"/>
<dbReference type="EMBL" id="CP000390">
    <property type="protein sequence ID" value="ABG65390.1"/>
    <property type="molecule type" value="Genomic_DNA"/>
</dbReference>
<dbReference type="InterPro" id="IPR036812">
    <property type="entry name" value="NAD(P)_OxRdtase_dom_sf"/>
</dbReference>
<evidence type="ECO:0000256" key="7">
    <source>
        <dbReference type="PIRSR" id="PIRSR000097-3"/>
    </source>
</evidence>
<feature type="binding site" evidence="6">
    <location>
        <position position="90"/>
    </location>
    <ligand>
        <name>substrate</name>
    </ligand>
</feature>
<feature type="active site" description="Proton donor" evidence="5">
    <location>
        <position position="36"/>
    </location>
</feature>
<dbReference type="PROSITE" id="PS00062">
    <property type="entry name" value="ALDOKETO_REDUCTASE_2"/>
    <property type="match status" value="1"/>
</dbReference>
<dbReference type="Pfam" id="PF00248">
    <property type="entry name" value="Aldo_ket_red"/>
    <property type="match status" value="1"/>
</dbReference>
<dbReference type="InterPro" id="IPR023210">
    <property type="entry name" value="NADP_OxRdtase_dom"/>
</dbReference>
<dbReference type="STRING" id="266779.Meso_4023"/>
<dbReference type="PANTHER" id="PTHR43827">
    <property type="entry name" value="2,5-DIKETO-D-GLUCONIC ACID REDUCTASE"/>
    <property type="match status" value="1"/>
</dbReference>
<dbReference type="AlphaFoldDB" id="Q11B35"/>
<evidence type="ECO:0000256" key="4">
    <source>
        <dbReference type="ARBA" id="ARBA00049445"/>
    </source>
</evidence>